<feature type="domain" description="NAD-dependent epimerase/dehydratase" evidence="2">
    <location>
        <begin position="100"/>
        <end position="201"/>
    </location>
</feature>
<dbReference type="Pfam" id="PF01370">
    <property type="entry name" value="Epimerase"/>
    <property type="match status" value="1"/>
</dbReference>
<dbReference type="EC" id="1.1.1.290" evidence="3"/>
<dbReference type="InterPro" id="IPR036291">
    <property type="entry name" value="NAD(P)-bd_dom_sf"/>
</dbReference>
<evidence type="ECO:0000259" key="2">
    <source>
        <dbReference type="Pfam" id="PF01370"/>
    </source>
</evidence>
<evidence type="ECO:0000256" key="1">
    <source>
        <dbReference type="ARBA" id="ARBA00023027"/>
    </source>
</evidence>
<reference evidence="3 4" key="1">
    <citation type="submission" date="2024-05" db="EMBL/GenBank/DDBJ databases">
        <title>Three bacterial strains, DH-69, EH-24, and ECK-19 isolated from coastal sediments.</title>
        <authorList>
            <person name="Ye Y.-Q."/>
            <person name="Du Z.-J."/>
        </authorList>
    </citation>
    <scope>NUCLEOTIDE SEQUENCE [LARGE SCALE GENOMIC DNA]</scope>
    <source>
        <strain evidence="3 4">ECK-19</strain>
    </source>
</reference>
<dbReference type="CDD" id="cd05266">
    <property type="entry name" value="SDR_a4"/>
    <property type="match status" value="1"/>
</dbReference>
<protein>
    <submittedName>
        <fullName evidence="3">SDR family oxidoreductase</fullName>
        <ecNumber evidence="3">1.1.1.290</ecNumber>
    </submittedName>
</protein>
<dbReference type="PANTHER" id="PTHR43574">
    <property type="entry name" value="EPIMERASE-RELATED"/>
    <property type="match status" value="1"/>
</dbReference>
<comment type="caution">
    <text evidence="3">The sequence shown here is derived from an EMBL/GenBank/DDBJ whole genome shotgun (WGS) entry which is preliminary data.</text>
</comment>
<dbReference type="InterPro" id="IPR001509">
    <property type="entry name" value="Epimerase_deHydtase"/>
</dbReference>
<organism evidence="3 4">
    <name type="scientific">Hyphococcus lacteus</name>
    <dbReference type="NCBI Taxonomy" id="3143536"/>
    <lineage>
        <taxon>Bacteria</taxon>
        <taxon>Pseudomonadati</taxon>
        <taxon>Pseudomonadota</taxon>
        <taxon>Alphaproteobacteria</taxon>
        <taxon>Parvularculales</taxon>
        <taxon>Parvularculaceae</taxon>
        <taxon>Hyphococcus</taxon>
    </lineage>
</organism>
<dbReference type="SUPFAM" id="SSF51735">
    <property type="entry name" value="NAD(P)-binding Rossmann-fold domains"/>
    <property type="match status" value="1"/>
</dbReference>
<proteinExistence type="predicted"/>
<evidence type="ECO:0000313" key="4">
    <source>
        <dbReference type="Proteomes" id="UP001560685"/>
    </source>
</evidence>
<dbReference type="GO" id="GO:0033711">
    <property type="term" value="F:4-phosphoerythronate dehydrogenase activity"/>
    <property type="evidence" value="ECO:0007669"/>
    <property type="project" value="UniProtKB-EC"/>
</dbReference>
<dbReference type="Gene3D" id="3.40.50.720">
    <property type="entry name" value="NAD(P)-binding Rossmann-like Domain"/>
    <property type="match status" value="1"/>
</dbReference>
<keyword evidence="4" id="KW-1185">Reference proteome</keyword>
<accession>A0ABV3Z529</accession>
<name>A0ABV3Z529_9PROT</name>
<evidence type="ECO:0000313" key="3">
    <source>
        <dbReference type="EMBL" id="MEX6633312.1"/>
    </source>
</evidence>
<gene>
    <name evidence="3" type="ORF">ABFZ84_07090</name>
</gene>
<dbReference type="EMBL" id="JBEHZE010000001">
    <property type="protein sequence ID" value="MEX6633312.1"/>
    <property type="molecule type" value="Genomic_DNA"/>
</dbReference>
<sequence length="291" mass="32212">MKKRLFCIGFGYTANALSRMLIRHGWSVAGTTSKAEKASQMATCGVTAHLWHDNAFDPSWLDATSAILISAPPTKEGCPAFAAAGEAIANNAKTLHWIGYLSTNGVYGDHQGKWVEEQSELRAGSTRAKRRIYAEKLWTNHAVAHALPLKIFRLPGIYGPGRSAIDSVRAGTAKRIYKPNQVFSRMHVDDIAAALKADIDQPFSFDLFNLADNEPAPPQDVIEYACKLLEREPPPLIPLEQAALSEMAKSFYADNKRVSNRRMKDALGIKLQYPTYREGLASILKNEQDRP</sequence>
<keyword evidence="1" id="KW-0520">NAD</keyword>
<dbReference type="Proteomes" id="UP001560685">
    <property type="component" value="Unassembled WGS sequence"/>
</dbReference>
<dbReference type="RefSeq" id="WP_369313267.1">
    <property type="nucleotide sequence ID" value="NZ_JBEHZE010000001.1"/>
</dbReference>
<keyword evidence="3" id="KW-0560">Oxidoreductase</keyword>